<dbReference type="KEGG" id="fbr:FBFL15_0963"/>
<organism evidence="3 4">
    <name type="scientific">Flavobacterium branchiophilum (strain FL-15)</name>
    <dbReference type="NCBI Taxonomy" id="1034807"/>
    <lineage>
        <taxon>Bacteria</taxon>
        <taxon>Pseudomonadati</taxon>
        <taxon>Bacteroidota</taxon>
        <taxon>Flavobacteriia</taxon>
        <taxon>Flavobacteriales</taxon>
        <taxon>Flavobacteriaceae</taxon>
        <taxon>Flavobacterium</taxon>
    </lineage>
</organism>
<dbReference type="SUPFAM" id="SSF52540">
    <property type="entry name" value="P-loop containing nucleoside triphosphate hydrolases"/>
    <property type="match status" value="1"/>
</dbReference>
<evidence type="ECO:0000256" key="1">
    <source>
        <dbReference type="ARBA" id="ARBA00046345"/>
    </source>
</evidence>
<reference evidence="3 4" key="1">
    <citation type="journal article" date="2011" name="Appl. Environ. Microbiol.">
        <title>Complete genome sequence of the fish pathogen Flavobacterium branchiophilum.</title>
        <authorList>
            <consortium name="1:IP"/>
            <consortium name="Microbial Evolutionary Genomics,F-75015 Paris"/>
            <consortium name="France 2:CNRS"/>
            <consortium name="URA2171"/>
            <consortium name="F-75015 Paris,France 3:Unite de Virologie et Immunologie Mol."/>
            <consortium name="INRA,78352 Jouy en Josas Cedex"/>
            <consortium name="France. 4:Unite de Mathemathique"/>
            <consortium name="Informatique et Genome,INRA"/>
            <consortium name="78352 Jouy en Josas Cedex"/>
            <consortium name="France. 5:CEA/Genoscope"/>
            <consortium name="Evry"/>
            <consortium name="France"/>
            <person name="Touchon M."/>
            <person name="Barbier P."/>
            <person name="Bernardet J.F."/>
            <person name="Loux V."/>
            <person name="Vacherie B."/>
            <person name="Barbe V."/>
            <person name="Rocha E.P."/>
            <person name="Duchaud E."/>
        </authorList>
    </citation>
    <scope>NUCLEOTIDE SEQUENCE [LARGE SCALE GENOMIC DNA]</scope>
    <source>
        <strain evidence="3 4">FL-15</strain>
    </source>
</reference>
<dbReference type="CDD" id="cd17934">
    <property type="entry name" value="DEXXQc_Upf1-like"/>
    <property type="match status" value="1"/>
</dbReference>
<accession>G2Z7F8</accession>
<sequence length="764" mass="87133">MKKLSKEDQIKFYEEEIKKILSDYKAYLDSKCIDLINKDELCVGCFEYIDELRNQVVFSFPKDKIPKTKILLTATKPNSQEILVSNFKDFTYSFYRKNCVASFTECYGVYYQELNGKYNIGFNSVDLEFLNILNKGDKIVFGISDPPLKYYFNLIHITKNDLQIQKANEIILGNFHLDNFKPIHIEDSLELIKQYKENLHNEASIIIQGPPGTGKTFFISRLLTLLTKEKKSVLVATLANRSLIELAKKYCEISDAKKGVLFKSNLTLEESREVKELKPIPKNFKSAEGNILLTTFYKMTGISVENVTKPIYDYVILEEASQCFLGTIAAAKILGKKVILVGDPLQLTPIVNQDNPSNISKDIDLMLESFTYYASTITCPKFRLTTTYRFSENACFQTNTFYENSLKSKSEIQKGDASLRKLPSIYNKDGGSSLYFYDANKLDLLYGFLYAQINSLLQLNPKFEIAILSSTKKGVKLLRDNLLFKFNGAQNQIIINTVDSVQGLTVDFCFYFAYSDGNPVFSFKVNRFNVASSRARYCTIILIDEVFKIIPPYKGLVAEYISKCQIDNDLIYDTLSLSKNLLSHSNVLIENNKLNFQGLDNSTVSGLKVIGKIDISQFEKSKKEIKKDKENIYIIDTNVFVDLPDIISKIDLKYSIVLSAKVIDELDYLKISLTEEQKKNVQKALRQINESIDKRGIKMDTADLSLLPNDFNKKSPDNFILSVALKYKIENPIMLTSDNGLQIKAKGLNITTITLKEFLKQLKY</sequence>
<proteinExistence type="inferred from homology"/>
<dbReference type="Pfam" id="PF13087">
    <property type="entry name" value="AAA_12"/>
    <property type="match status" value="1"/>
</dbReference>
<dbReference type="InterPro" id="IPR041679">
    <property type="entry name" value="DNA2/NAM7-like_C"/>
</dbReference>
<dbReference type="HOGENOM" id="CLU_020467_0_0_10"/>
<dbReference type="Gene3D" id="3.40.50.300">
    <property type="entry name" value="P-loop containing nucleotide triphosphate hydrolases"/>
    <property type="match status" value="2"/>
</dbReference>
<dbReference type="AlphaFoldDB" id="G2Z7F8"/>
<gene>
    <name evidence="3" type="ordered locus">FBFL15_0963</name>
</gene>
<dbReference type="Pfam" id="PF13245">
    <property type="entry name" value="AAA_19"/>
    <property type="match status" value="1"/>
</dbReference>
<feature type="domain" description="PIN" evidence="2">
    <location>
        <begin position="631"/>
        <end position="743"/>
    </location>
</feature>
<dbReference type="RefSeq" id="WP_014083533.1">
    <property type="nucleotide sequence ID" value="NC_016001.1"/>
</dbReference>
<dbReference type="Proteomes" id="UP000009186">
    <property type="component" value="Chromosome"/>
</dbReference>
<comment type="similarity">
    <text evidence="1">In the N-terminal section; belongs to the PINc/VapC protein family.</text>
</comment>
<dbReference type="eggNOG" id="COG0714">
    <property type="taxonomic scope" value="Bacteria"/>
</dbReference>
<dbReference type="EMBL" id="FQ859183">
    <property type="protein sequence ID" value="CCB69063.1"/>
    <property type="molecule type" value="Genomic_DNA"/>
</dbReference>
<dbReference type="Gene3D" id="3.40.50.1010">
    <property type="entry name" value="5'-nuclease"/>
    <property type="match status" value="1"/>
</dbReference>
<keyword evidence="4" id="KW-1185">Reference proteome</keyword>
<dbReference type="InterPro" id="IPR045055">
    <property type="entry name" value="DNA2/NAM7-like"/>
</dbReference>
<dbReference type="InterPro" id="IPR002716">
    <property type="entry name" value="PIN_dom"/>
</dbReference>
<dbReference type="InterPro" id="IPR027417">
    <property type="entry name" value="P-loop_NTPase"/>
</dbReference>
<evidence type="ECO:0000259" key="2">
    <source>
        <dbReference type="SMART" id="SM00670"/>
    </source>
</evidence>
<evidence type="ECO:0000313" key="3">
    <source>
        <dbReference type="EMBL" id="CCB69063.1"/>
    </source>
</evidence>
<protein>
    <recommendedName>
        <fullName evidence="2">PIN domain-containing protein</fullName>
    </recommendedName>
</protein>
<dbReference type="Pfam" id="PF13638">
    <property type="entry name" value="PIN_4"/>
    <property type="match status" value="1"/>
</dbReference>
<dbReference type="eggNOG" id="COG1112">
    <property type="taxonomic scope" value="Bacteria"/>
</dbReference>
<dbReference type="STRING" id="1034807.FBFL15_0963"/>
<dbReference type="SUPFAM" id="SSF88723">
    <property type="entry name" value="PIN domain-like"/>
    <property type="match status" value="1"/>
</dbReference>
<name>G2Z7F8_FLABF</name>
<dbReference type="PANTHER" id="PTHR10887">
    <property type="entry name" value="DNA2/NAM7 HELICASE FAMILY"/>
    <property type="match status" value="1"/>
</dbReference>
<dbReference type="eggNOG" id="COG1875">
    <property type="taxonomic scope" value="Bacteria"/>
</dbReference>
<dbReference type="InterPro" id="IPR029060">
    <property type="entry name" value="PIN-like_dom_sf"/>
</dbReference>
<evidence type="ECO:0000313" key="4">
    <source>
        <dbReference type="Proteomes" id="UP000009186"/>
    </source>
</evidence>
<dbReference type="PANTHER" id="PTHR10887:SF495">
    <property type="entry name" value="HELICASE SENATAXIN ISOFORM X1-RELATED"/>
    <property type="match status" value="1"/>
</dbReference>
<dbReference type="SMART" id="SM00670">
    <property type="entry name" value="PINc"/>
    <property type="match status" value="1"/>
</dbReference>